<evidence type="ECO:0000259" key="2">
    <source>
        <dbReference type="Pfam" id="PF14258"/>
    </source>
</evidence>
<evidence type="ECO:0000313" key="3">
    <source>
        <dbReference type="EMBL" id="GAA2091582.1"/>
    </source>
</evidence>
<gene>
    <name evidence="3" type="ORF">GCM10009801_57660</name>
</gene>
<evidence type="ECO:0000313" key="4">
    <source>
        <dbReference type="Proteomes" id="UP001500016"/>
    </source>
</evidence>
<accession>A0ABP5I161</accession>
<reference evidence="4" key="1">
    <citation type="journal article" date="2019" name="Int. J. Syst. Evol. Microbiol.">
        <title>The Global Catalogue of Microorganisms (GCM) 10K type strain sequencing project: providing services to taxonomists for standard genome sequencing and annotation.</title>
        <authorList>
            <consortium name="The Broad Institute Genomics Platform"/>
            <consortium name="The Broad Institute Genome Sequencing Center for Infectious Disease"/>
            <person name="Wu L."/>
            <person name="Ma J."/>
        </authorList>
    </citation>
    <scope>NUCLEOTIDE SEQUENCE [LARGE SCALE GENOMIC DNA]</scope>
    <source>
        <strain evidence="4">JCM 15478</strain>
    </source>
</reference>
<feature type="region of interest" description="Disordered" evidence="1">
    <location>
        <begin position="94"/>
        <end position="113"/>
    </location>
</feature>
<evidence type="ECO:0000256" key="1">
    <source>
        <dbReference type="SAM" id="MobiDB-lite"/>
    </source>
</evidence>
<dbReference type="InterPro" id="IPR025646">
    <property type="entry name" value="DUF4350"/>
</dbReference>
<dbReference type="EMBL" id="BAAAPE010000013">
    <property type="protein sequence ID" value="GAA2091582.1"/>
    <property type="molecule type" value="Genomic_DNA"/>
</dbReference>
<name>A0ABP5I161_9ACTN</name>
<sequence>MSTTSTSPTARQVWSRTRGFLLAAAVLAVAGVAIAALRSGGEHGRLDPRSSDPHGSRAVAELLADRDITTKVLSSTAEATAQAGPDTTLVVTRPDRLSDDERRELRDAAQRSGRTVLLAPDATSVSALVPGVRAASTPAPVQQTPPDCDLPTATRAGDAELGGYRYSTNLKHTDACYLRQGLPSLLRLTKSPDNDTVLLGTGDPLTNERLDKYGNASLALQLLGSRPHLLWYMPPAAGTAPPEGEERGFLDLIPSGWKWATLQLGIAAVLVALWRARRLGPLVHEHLPVSVRASEATEGRARLYRRANARDRAAASLRAATRTRLAPLVGVSLSQAHFPEVLAPALADHADHRPDSARAPDITTLLFGPTPATDAAMIQLADDLDRFEQQITAVASPASVTSPPRDKDRTP</sequence>
<feature type="region of interest" description="Disordered" evidence="1">
    <location>
        <begin position="135"/>
        <end position="155"/>
    </location>
</feature>
<keyword evidence="4" id="KW-1185">Reference proteome</keyword>
<proteinExistence type="predicted"/>
<feature type="domain" description="DUF4350" evidence="2">
    <location>
        <begin position="49"/>
        <end position="223"/>
    </location>
</feature>
<dbReference type="Pfam" id="PF14258">
    <property type="entry name" value="DUF4350"/>
    <property type="match status" value="1"/>
</dbReference>
<feature type="compositionally biased region" description="Basic and acidic residues" evidence="1">
    <location>
        <begin position="94"/>
        <end position="109"/>
    </location>
</feature>
<dbReference type="Proteomes" id="UP001500016">
    <property type="component" value="Unassembled WGS sequence"/>
</dbReference>
<organism evidence="3 4">
    <name type="scientific">Streptomyces albiaxialis</name>
    <dbReference type="NCBI Taxonomy" id="329523"/>
    <lineage>
        <taxon>Bacteria</taxon>
        <taxon>Bacillati</taxon>
        <taxon>Actinomycetota</taxon>
        <taxon>Actinomycetes</taxon>
        <taxon>Kitasatosporales</taxon>
        <taxon>Streptomycetaceae</taxon>
        <taxon>Streptomyces</taxon>
    </lineage>
</organism>
<protein>
    <submittedName>
        <fullName evidence="3">DUF4350 domain-containing protein</fullName>
    </submittedName>
</protein>
<comment type="caution">
    <text evidence="3">The sequence shown here is derived from an EMBL/GenBank/DDBJ whole genome shotgun (WGS) entry which is preliminary data.</text>
</comment>
<dbReference type="RefSeq" id="WP_344532213.1">
    <property type="nucleotide sequence ID" value="NZ_BAAAPE010000013.1"/>
</dbReference>